<evidence type="ECO:0000313" key="3">
    <source>
        <dbReference type="Proteomes" id="UP000198131"/>
    </source>
</evidence>
<reference evidence="3" key="1">
    <citation type="submission" date="2017-06" db="EMBL/GenBank/DDBJ databases">
        <authorList>
            <person name="Varghese N."/>
            <person name="Submissions S."/>
        </authorList>
    </citation>
    <scope>NUCLEOTIDE SEQUENCE [LARGE SCALE GENOMIC DNA]</scope>
    <source>
        <strain evidence="3">DSM 11116</strain>
    </source>
</reference>
<dbReference type="RefSeq" id="WP_170934670.1">
    <property type="nucleotide sequence ID" value="NZ_FYEW01000001.1"/>
</dbReference>
<feature type="compositionally biased region" description="Basic and acidic residues" evidence="1">
    <location>
        <begin position="24"/>
        <end position="42"/>
    </location>
</feature>
<organism evidence="2 3">
    <name type="scientific">Hymenobacter gelipurpurascens</name>
    <dbReference type="NCBI Taxonomy" id="89968"/>
    <lineage>
        <taxon>Bacteria</taxon>
        <taxon>Pseudomonadati</taxon>
        <taxon>Bacteroidota</taxon>
        <taxon>Cytophagia</taxon>
        <taxon>Cytophagales</taxon>
        <taxon>Hymenobacteraceae</taxon>
        <taxon>Hymenobacter</taxon>
    </lineage>
</organism>
<dbReference type="Proteomes" id="UP000198131">
    <property type="component" value="Unassembled WGS sequence"/>
</dbReference>
<protein>
    <submittedName>
        <fullName evidence="2">Uncharacterized protein</fullName>
    </submittedName>
</protein>
<sequence length="54" mass="5531">MKLSQAILGAVLVGLTAQTTGCIKKSDPTPKEEQGKSGKKSPEIPYNCPGCGLG</sequence>
<dbReference type="EMBL" id="FYEW01000001">
    <property type="protein sequence ID" value="SNC60554.1"/>
    <property type="molecule type" value="Genomic_DNA"/>
</dbReference>
<accession>A0A212T451</accession>
<feature type="region of interest" description="Disordered" evidence="1">
    <location>
        <begin position="21"/>
        <end position="54"/>
    </location>
</feature>
<gene>
    <name evidence="2" type="ORF">SAMN06265337_0283</name>
</gene>
<evidence type="ECO:0000256" key="1">
    <source>
        <dbReference type="SAM" id="MobiDB-lite"/>
    </source>
</evidence>
<keyword evidence="3" id="KW-1185">Reference proteome</keyword>
<evidence type="ECO:0000313" key="2">
    <source>
        <dbReference type="EMBL" id="SNC60554.1"/>
    </source>
</evidence>
<dbReference type="AlphaFoldDB" id="A0A212T451"/>
<proteinExistence type="predicted"/>
<name>A0A212T451_9BACT</name>